<comment type="caution">
    <text evidence="1">The sequence shown here is derived from an EMBL/GenBank/DDBJ whole genome shotgun (WGS) entry which is preliminary data.</text>
</comment>
<proteinExistence type="predicted"/>
<name>A0ABS0I742_9BACT</name>
<keyword evidence="2" id="KW-1185">Reference proteome</keyword>
<gene>
    <name evidence="1" type="ORF">I2H31_16750</name>
</gene>
<evidence type="ECO:0000313" key="1">
    <source>
        <dbReference type="EMBL" id="MBF9222755.1"/>
    </source>
</evidence>
<dbReference type="Proteomes" id="UP000618931">
    <property type="component" value="Unassembled WGS sequence"/>
</dbReference>
<evidence type="ECO:0000313" key="2">
    <source>
        <dbReference type="Proteomes" id="UP000618931"/>
    </source>
</evidence>
<dbReference type="EMBL" id="JADQDM010000009">
    <property type="protein sequence ID" value="MBF9222755.1"/>
    <property type="molecule type" value="Genomic_DNA"/>
</dbReference>
<protein>
    <submittedName>
        <fullName evidence="1">Uncharacterized protein</fullName>
    </submittedName>
</protein>
<accession>A0ABS0I742</accession>
<sequence length="103" mass="11730">MPDLLAEITHAAKAYYKQAANFTLTATDFYDWLDALPPTRRARVLARGFAASQAEPEFLRFCLEWRGYNCREFMAHQLSMAAFDLWTSNGEFNGDLPPHGIGR</sequence>
<organism evidence="1 2">
    <name type="scientific">Hymenobacter ruricola</name>
    <dbReference type="NCBI Taxonomy" id="2791023"/>
    <lineage>
        <taxon>Bacteria</taxon>
        <taxon>Pseudomonadati</taxon>
        <taxon>Bacteroidota</taxon>
        <taxon>Cytophagia</taxon>
        <taxon>Cytophagales</taxon>
        <taxon>Hymenobacteraceae</taxon>
        <taxon>Hymenobacter</taxon>
    </lineage>
</organism>
<reference evidence="1 2" key="1">
    <citation type="submission" date="2020-11" db="EMBL/GenBank/DDBJ databases">
        <authorList>
            <person name="Kim M.K."/>
        </authorList>
    </citation>
    <scope>NUCLEOTIDE SEQUENCE [LARGE SCALE GENOMIC DNA]</scope>
    <source>
        <strain evidence="1 2">BT662</strain>
    </source>
</reference>
<dbReference type="RefSeq" id="WP_196294199.1">
    <property type="nucleotide sequence ID" value="NZ_JADQDM010000009.1"/>
</dbReference>